<evidence type="ECO:0000313" key="2">
    <source>
        <dbReference type="Proteomes" id="UP000014303"/>
    </source>
</evidence>
<dbReference type="Proteomes" id="UP000014303">
    <property type="component" value="Unassembled WGS sequence"/>
</dbReference>
<keyword evidence="1" id="KW-0456">Lyase</keyword>
<dbReference type="EMBL" id="ANJV01000367">
    <property type="protein sequence ID" value="EPC48869.1"/>
    <property type="molecule type" value="Genomic_DNA"/>
</dbReference>
<feature type="non-terminal residue" evidence="1">
    <location>
        <position position="44"/>
    </location>
</feature>
<reference evidence="1 2" key="1">
    <citation type="journal article" date="2013" name="PLoS ONE">
        <title>Lactobacillus paracasei comparative genomics: towards species pan-genome definition and exploitation of diversity.</title>
        <authorList>
            <person name="Smokvina T."/>
            <person name="Wels M."/>
            <person name="Polka J."/>
            <person name="Chervaux C."/>
            <person name="Brisse S."/>
            <person name="Boekhorst J."/>
            <person name="van Hylckama Vlieg J.E."/>
            <person name="Siezen R.J."/>
        </authorList>
    </citation>
    <scope>NUCLEOTIDE SEQUENCE [LARGE SCALE GENOMIC DNA]</scope>
    <source>
        <strain evidence="1 2">Lpp7</strain>
    </source>
</reference>
<name>A0A8E0IDT0_LACPA</name>
<protein>
    <submittedName>
        <fullName evidence="1">Indole-3-glycerol-phosphate synthase</fullName>
        <ecNumber evidence="1">4.1.1.48</ecNumber>
    </submittedName>
</protein>
<dbReference type="EC" id="4.1.1.48" evidence="1"/>
<proteinExistence type="predicted"/>
<sequence>MILDDLVTVTKIRLARHQRQQSLADLKQTVAKMPRNHKPDFLTR</sequence>
<comment type="caution">
    <text evidence="1">The sequence shown here is derived from an EMBL/GenBank/DDBJ whole genome shotgun (WGS) entry which is preliminary data.</text>
</comment>
<evidence type="ECO:0000313" key="1">
    <source>
        <dbReference type="EMBL" id="EPC48869.1"/>
    </source>
</evidence>
<organism evidence="1 2">
    <name type="scientific">Lacticaseibacillus paracasei subsp. paracasei Lpp7</name>
    <dbReference type="NCBI Taxonomy" id="1256200"/>
    <lineage>
        <taxon>Bacteria</taxon>
        <taxon>Bacillati</taxon>
        <taxon>Bacillota</taxon>
        <taxon>Bacilli</taxon>
        <taxon>Lactobacillales</taxon>
        <taxon>Lactobacillaceae</taxon>
        <taxon>Lacticaseibacillus</taxon>
    </lineage>
</organism>
<dbReference type="GO" id="GO:0004425">
    <property type="term" value="F:indole-3-glycerol-phosphate synthase activity"/>
    <property type="evidence" value="ECO:0007669"/>
    <property type="project" value="UniProtKB-EC"/>
</dbReference>
<dbReference type="AlphaFoldDB" id="A0A8E0IDT0"/>
<accession>A0A8E0IDT0</accession>
<gene>
    <name evidence="1" type="primary">trpC</name>
    <name evidence="1" type="ORF">Lpp7_14039</name>
</gene>